<dbReference type="GO" id="GO:0009428">
    <property type="term" value="C:bacterial-type flagellum basal body, distal rod, P ring"/>
    <property type="evidence" value="ECO:0007669"/>
    <property type="project" value="InterPro"/>
</dbReference>
<gene>
    <name evidence="7" type="primary">flgI_3</name>
    <name evidence="6" type="synonym">flgI</name>
    <name evidence="7" type="ORF">EHSB41UT_03669</name>
</gene>
<reference evidence="7 8" key="1">
    <citation type="submission" date="2017-03" db="EMBL/GenBank/DDBJ databases">
        <authorList>
            <person name="Afonso C.L."/>
            <person name="Miller P.J."/>
            <person name="Scott M.A."/>
            <person name="Spackman E."/>
            <person name="Goraichik I."/>
            <person name="Dimitrov K.M."/>
            <person name="Suarez D.L."/>
            <person name="Swayne D.E."/>
        </authorList>
    </citation>
    <scope>NUCLEOTIDE SEQUENCE [LARGE SCALE GENOMIC DNA]</scope>
    <source>
        <strain evidence="7">SB41UT1</strain>
    </source>
</reference>
<comment type="function">
    <text evidence="1 6">Assembles around the rod to form the L-ring and probably protects the motor/basal body from shearing forces during rotation.</text>
</comment>
<dbReference type="PANTHER" id="PTHR30381:SF0">
    <property type="entry name" value="FLAGELLAR P-RING PROTEIN"/>
    <property type="match status" value="1"/>
</dbReference>
<comment type="similarity">
    <text evidence="3 6">Belongs to the FlgI family.</text>
</comment>
<dbReference type="Proteomes" id="UP000196573">
    <property type="component" value="Unassembled WGS sequence"/>
</dbReference>
<evidence type="ECO:0000256" key="6">
    <source>
        <dbReference type="HAMAP-Rule" id="MF_00416"/>
    </source>
</evidence>
<protein>
    <recommendedName>
        <fullName evidence="6">Flagellar P-ring protein</fullName>
    </recommendedName>
    <alternativeName>
        <fullName evidence="6">Basal body P-ring protein</fullName>
    </alternativeName>
</protein>
<keyword evidence="7" id="KW-0282">Flagellum</keyword>
<dbReference type="RefSeq" id="WP_087112324.1">
    <property type="nucleotide sequence ID" value="NZ_CBCSCN010000011.1"/>
</dbReference>
<evidence type="ECO:0000256" key="4">
    <source>
        <dbReference type="ARBA" id="ARBA00022729"/>
    </source>
</evidence>
<evidence type="ECO:0000256" key="2">
    <source>
        <dbReference type="ARBA" id="ARBA00004117"/>
    </source>
</evidence>
<dbReference type="PANTHER" id="PTHR30381">
    <property type="entry name" value="FLAGELLAR P-RING PERIPLASMIC PROTEIN FLGI"/>
    <property type="match status" value="1"/>
</dbReference>
<dbReference type="GO" id="GO:0005198">
    <property type="term" value="F:structural molecule activity"/>
    <property type="evidence" value="ECO:0007669"/>
    <property type="project" value="InterPro"/>
</dbReference>
<sequence precursor="true">MNQLFRVLSVLILLISVSSPTMAAVRLKELGRIEGVRDNVLIGYGLVAGLAGSGDSRRSESTTQSIVNTLRNFNVRVEADEINSRNVAAVVVTAELPPFIQAGDRIAVNLSSLGDARSLLGGTLLMTPLKAANGHTYALAQGAVSVGGFQYEAYGNRVQKNHPTVARIPNGAIIEQEVSTSFLTPEGDLNILLTEPDFTTANRVVQSIREAIPDSVVKPRGPGKISVTPPEAGDVIALIARIENITVEPDQVAKVVVNERTGTVVSGGDVRISAVSISHGNIEVSILTDYQVSQPANLELLNASAGVDIRTVVTPQTRINLEEQKLASIQLEGNSTVNELVKALKQINVSTRDLISILQSIKSSGALHARLIIN</sequence>
<keyword evidence="7" id="KW-0969">Cilium</keyword>
<name>A0A1X7AP47_9GAMM</name>
<evidence type="ECO:0000256" key="1">
    <source>
        <dbReference type="ARBA" id="ARBA00002591"/>
    </source>
</evidence>
<keyword evidence="5 6" id="KW-0975">Bacterial flagellum</keyword>
<evidence type="ECO:0000313" key="8">
    <source>
        <dbReference type="Proteomes" id="UP000196573"/>
    </source>
</evidence>
<proteinExistence type="inferred from homology"/>
<accession>A0A1X7AP47</accession>
<dbReference type="InterPro" id="IPR001782">
    <property type="entry name" value="Flag_FlgI"/>
</dbReference>
<evidence type="ECO:0000313" key="7">
    <source>
        <dbReference type="EMBL" id="SMA49878.1"/>
    </source>
</evidence>
<comment type="subunit">
    <text evidence="6">The basal body constitutes a major portion of the flagellar organelle and consists of four rings (L,P,S, and M) mounted on a central rod.</text>
</comment>
<dbReference type="GO" id="GO:0030288">
    <property type="term" value="C:outer membrane-bounded periplasmic space"/>
    <property type="evidence" value="ECO:0007669"/>
    <property type="project" value="InterPro"/>
</dbReference>
<keyword evidence="7" id="KW-0966">Cell projection</keyword>
<dbReference type="PRINTS" id="PR01010">
    <property type="entry name" value="FLGPRINGFLGI"/>
</dbReference>
<dbReference type="OrthoDB" id="9786431at2"/>
<evidence type="ECO:0000256" key="5">
    <source>
        <dbReference type="ARBA" id="ARBA00023143"/>
    </source>
</evidence>
<evidence type="ECO:0000256" key="3">
    <source>
        <dbReference type="ARBA" id="ARBA00008994"/>
    </source>
</evidence>
<dbReference type="NCBIfam" id="NF003676">
    <property type="entry name" value="PRK05303.1"/>
    <property type="match status" value="1"/>
</dbReference>
<organism evidence="7 8">
    <name type="scientific">Parendozoicomonas haliclonae</name>
    <dbReference type="NCBI Taxonomy" id="1960125"/>
    <lineage>
        <taxon>Bacteria</taxon>
        <taxon>Pseudomonadati</taxon>
        <taxon>Pseudomonadota</taxon>
        <taxon>Gammaproteobacteria</taxon>
        <taxon>Oceanospirillales</taxon>
        <taxon>Endozoicomonadaceae</taxon>
        <taxon>Parendozoicomonas</taxon>
    </lineage>
</organism>
<keyword evidence="4 6" id="KW-0732">Signal</keyword>
<dbReference type="AlphaFoldDB" id="A0A1X7AP47"/>
<feature type="signal peptide" evidence="6">
    <location>
        <begin position="1"/>
        <end position="23"/>
    </location>
</feature>
<comment type="subcellular location">
    <subcellularLocation>
        <location evidence="2 6">Bacterial flagellum basal body</location>
    </subcellularLocation>
</comment>
<keyword evidence="8" id="KW-1185">Reference proteome</keyword>
<dbReference type="GO" id="GO:0071973">
    <property type="term" value="P:bacterial-type flagellum-dependent cell motility"/>
    <property type="evidence" value="ECO:0007669"/>
    <property type="project" value="InterPro"/>
</dbReference>
<dbReference type="Pfam" id="PF02119">
    <property type="entry name" value="FlgI"/>
    <property type="match status" value="1"/>
</dbReference>
<dbReference type="EMBL" id="FWPT01000009">
    <property type="protein sequence ID" value="SMA49878.1"/>
    <property type="molecule type" value="Genomic_DNA"/>
</dbReference>
<feature type="chain" id="PRO_5013415341" description="Flagellar P-ring protein" evidence="6">
    <location>
        <begin position="24"/>
        <end position="374"/>
    </location>
</feature>
<dbReference type="HAMAP" id="MF_00416">
    <property type="entry name" value="FlgI"/>
    <property type="match status" value="1"/>
</dbReference>